<feature type="binding site" evidence="12">
    <location>
        <begin position="1127"/>
        <end position="1133"/>
    </location>
    <ligand>
        <name>substrate</name>
    </ligand>
</feature>
<evidence type="ECO:0000256" key="7">
    <source>
        <dbReference type="ARBA" id="ARBA00023125"/>
    </source>
</evidence>
<proteinExistence type="inferred from homology"/>
<dbReference type="CDD" id="cd12148">
    <property type="entry name" value="fungal_TF_MHR"/>
    <property type="match status" value="1"/>
</dbReference>
<feature type="domain" description="Myotubularin phosphatase" evidence="18">
    <location>
        <begin position="852"/>
        <end position="1377"/>
    </location>
</feature>
<accession>A0A1S9D522</accession>
<comment type="caution">
    <text evidence="19">The sequence shown here is derived from an EMBL/GenBank/DDBJ whole genome shotgun (WGS) entry which is preliminary data.</text>
</comment>
<dbReference type="GO" id="GO:0003723">
    <property type="term" value="F:RNA binding"/>
    <property type="evidence" value="ECO:0007669"/>
    <property type="project" value="UniProtKB-UniRule"/>
</dbReference>
<keyword evidence="9" id="KW-0539">Nucleus</keyword>
<evidence type="ECO:0000256" key="15">
    <source>
        <dbReference type="SAM" id="MobiDB-lite"/>
    </source>
</evidence>
<dbReference type="GO" id="GO:0004438">
    <property type="term" value="F:phosphatidylinositol-3-phosphate phosphatase activity"/>
    <property type="evidence" value="ECO:0007669"/>
    <property type="project" value="TreeGrafter"/>
</dbReference>
<dbReference type="PROSITE" id="PS51339">
    <property type="entry name" value="PPASE_MYOTUBULARIN"/>
    <property type="match status" value="1"/>
</dbReference>
<dbReference type="PANTHER" id="PTHR10807">
    <property type="entry name" value="MYOTUBULARIN-RELATED"/>
    <property type="match status" value="1"/>
</dbReference>
<feature type="domain" description="Zn(2)-C6 fungal-type" evidence="16">
    <location>
        <begin position="52"/>
        <end position="81"/>
    </location>
</feature>
<sequence length="1758" mass="197644">MDVTLTCGLVLRSSAVANRSSSLLDLRHRGFIVSFNKQQQSMPRRVITSGRSCLECRRRKIKCDRSLPCAYCVRTHIHCTYPQPKTGQDADHSVDSNLVGRVESIECKFQSLERSLAQIKQLLHTNPPLSGQEQNQLRPEIEQDRCSSGCSGVSHAASRNDGQLWQSFPLRPDPSPALENLHPSPPVIAFIWQTYLDVVDPVLKIFHVPTVQRQVMSVIRGRSNLEAPTECLIFAIYYSTVVTMSAVECRGEFDEDKAELVTRYRTGVEQALSRANFLRSLDLTVLQAFTLYLICGRKDENGPDVCTLIGVAIGTAMKIGLHCDGADLGLSPFEIEMRRRLWWQICILDVRTAEDHGSEPTILEAAFNAELPLNINDTSLQPDMSELPQVQPGKTEMTFTLVRFEVSHFVRRVTFSDRFCRTNSYPILSEAKKCEAIEQFKERVEKQYLSYCDKEVPLDFITATSTRLILVKLKLAVCKLRKDQAPGMLMQTIYRRTCEEVLQHAQTLRNYEKGKRWLWLFQTYVEWDSLAYLLLHICTAPPEELSDATWKIVDEIYHHWKCESGIYRDRRWRLIEELRFQALSARATKQKIPQLPRATQPGHHTTPEQYDLGPAARLHKDPSARAHRTTDTGIDQPSNAEAAAYVHPSQVAGFQTTESNPTVDQPFPMGTLISAATATSVTQPVDEAMSSAAELPSGGTGCEWSAALFEVFWDLTGSGQGASVEDVTLARRGEQVVGTLHLTPHHIIFSHIPSLPDSAQPSATPVRPRELWITYPIISFCTFRPAPAASRQPSSIRLRCRDFAFVCFYFASETKGRDVYESIKQWTCKLGRIEKLYAFTYQPPPPERELNGWELYDPLKEWARQGVDRDNHGWRISRINTDYTFSPTYPALLPVPSSISDNTLNYAGRYRSRARVPVLTYLHPVNNCSITRSSQPLVGVRGNRSIQDEKLLAAIFSTSRSKRPLANFCPAHLDRESSGSMQGDANDETVTDLTRAEDLEDELLTSFHGDSDGKHQVYGAQQHNLIVDARPTVNAFAMQAVGLGSENMDNYKFATKAYLGIDNIHVMRDSLNKVIDTLKDSDVTPLGPNRDQLARSGWLKHITGILDGAGLIARQVGLQHSHVLIHCSDGWDRTGQLSALSQICLDPYYRTMEGFMVLVEKDWLSFGHMFRHRSGHLNSEKWFQIENERIGGDSSRGFGEAGGAGKAIENAFLSAKGFFNRDNTSRDSLPESDGEMQSYDSDTPGPKKLSSAPRSVTPEKEMTKVKETSPVFHQFLDATYQLLYQYPTRFEFNERFLRRLLYHLYSCQYGTFLYNSEKERVESKAKERTRSVWDYFLARREQFLNAKYDSHIDDHKRGKERLIFPRLNEVRWWSEAFGRTDAEMNGIRSTGSPPAQRENIDRERSPVLTGIETAQDVVTSSTGMKGAHNAASAGIAAVTSGISSLAFSKKENGQDPKTDYFAFERLPNFGAPQPPRPRPFLRQLTSPNRNAIMAAVQGAISKRRKFVADGVFYAELNEFFQRELAEEGYSGVEVRVTPTVTDIIIRATHTQEVLGEQGRRIRELTSLIQKRFKFPENSVSLYAAKVQNRGLSAVAQCESLRYKLLNGLAVRRACYGVLRFIMESGAKGCEVVVSGKLRAARAKSMKFTDGFMIHSGQPAKEFIDSATRHVLLRQGVLGIKVKIMRGSDPEGKAGPQKTLPDSVTIIEPKEEQPVLQPMSQDYGAKAIAAQQAAEQQRLAEQQAAEGQEGAGAETFQQE</sequence>
<keyword evidence="4 13" id="KW-0694">RNA-binding</keyword>
<comment type="similarity">
    <text evidence="2 14">Belongs to the universal ribosomal protein uS3 family.</text>
</comment>
<dbReference type="Pfam" id="PF04082">
    <property type="entry name" value="Fungal_trans"/>
    <property type="match status" value="1"/>
</dbReference>
<dbReference type="InterPro" id="IPR011993">
    <property type="entry name" value="PH-like_dom_sf"/>
</dbReference>
<dbReference type="InterPro" id="IPR029021">
    <property type="entry name" value="Prot-tyrosine_phosphatase-like"/>
</dbReference>
<dbReference type="VEuPathDB" id="FungiDB:AO090009000377"/>
<name>A0A1S9D522_ASPOZ</name>
<comment type="similarity">
    <text evidence="1">Belongs to the protein-tyrosine phosphatase family. Non-receptor class myotubularin subfamily.</text>
</comment>
<dbReference type="Pfam" id="PF21098">
    <property type="entry name" value="PH-GRAM_MTMR6-like"/>
    <property type="match status" value="1"/>
</dbReference>
<dbReference type="NCBIfam" id="TIGR01008">
    <property type="entry name" value="uS3_euk_arch"/>
    <property type="match status" value="1"/>
</dbReference>
<dbReference type="Gene3D" id="4.10.240.10">
    <property type="entry name" value="Zn(2)-C6 fungal-type DNA-binding domain"/>
    <property type="match status" value="1"/>
</dbReference>
<evidence type="ECO:0000256" key="2">
    <source>
        <dbReference type="ARBA" id="ARBA00010761"/>
    </source>
</evidence>
<dbReference type="SUPFAM" id="SSF54821">
    <property type="entry name" value="Ribosomal protein S3 C-terminal domain"/>
    <property type="match status" value="1"/>
</dbReference>
<dbReference type="Pfam" id="PF07650">
    <property type="entry name" value="KH_2"/>
    <property type="match status" value="1"/>
</dbReference>
<dbReference type="EMBL" id="MKZY01000011">
    <property type="protein sequence ID" value="OOO04203.1"/>
    <property type="molecule type" value="Genomic_DNA"/>
</dbReference>
<keyword evidence="8" id="KW-0804">Transcription</keyword>
<keyword evidence="10 14" id="KW-0687">Ribonucleoprotein</keyword>
<organism evidence="19 20">
    <name type="scientific">Aspergillus oryzae</name>
    <name type="common">Yellow koji mold</name>
    <dbReference type="NCBI Taxonomy" id="5062"/>
    <lineage>
        <taxon>Eukaryota</taxon>
        <taxon>Fungi</taxon>
        <taxon>Dikarya</taxon>
        <taxon>Ascomycota</taxon>
        <taxon>Pezizomycotina</taxon>
        <taxon>Eurotiomycetes</taxon>
        <taxon>Eurotiomycetidae</taxon>
        <taxon>Eurotiales</taxon>
        <taxon>Aspergillaceae</taxon>
        <taxon>Aspergillus</taxon>
        <taxon>Aspergillus subgen. Circumdati</taxon>
    </lineage>
</organism>
<feature type="binding site" evidence="12">
    <location>
        <begin position="1063"/>
        <end position="1064"/>
    </location>
    <ligand>
        <name>substrate</name>
    </ligand>
</feature>
<dbReference type="PROSITE" id="PS50048">
    <property type="entry name" value="ZN2_CY6_FUNGAL_2"/>
    <property type="match status" value="1"/>
</dbReference>
<keyword evidence="6" id="KW-0805">Transcription regulation</keyword>
<evidence type="ECO:0000259" key="18">
    <source>
        <dbReference type="PROSITE" id="PS51339"/>
    </source>
</evidence>
<feature type="region of interest" description="Disordered" evidence="15">
    <location>
        <begin position="1223"/>
        <end position="1265"/>
    </location>
</feature>
<keyword evidence="5 14" id="KW-0689">Ribosomal protein</keyword>
<dbReference type="CDD" id="cd02413">
    <property type="entry name" value="KH-II_40S_S3"/>
    <property type="match status" value="1"/>
</dbReference>
<evidence type="ECO:0000256" key="5">
    <source>
        <dbReference type="ARBA" id="ARBA00022980"/>
    </source>
</evidence>
<feature type="region of interest" description="Disordered" evidence="15">
    <location>
        <begin position="594"/>
        <end position="615"/>
    </location>
</feature>
<keyword evidence="7" id="KW-0238">DNA-binding</keyword>
<reference evidence="19 20" key="1">
    <citation type="submission" date="2016-10" db="EMBL/GenBank/DDBJ databases">
        <title>Genome sequencing of Aspergillus oryzae BCC7051.</title>
        <authorList>
            <person name="Thammarongtham C."/>
            <person name="Vorapreeda T."/>
            <person name="Nookaew I."/>
            <person name="Srisuk T."/>
            <person name="Land M."/>
            <person name="Jeennor S."/>
            <person name="Laoteng K."/>
        </authorList>
    </citation>
    <scope>NUCLEOTIDE SEQUENCE [LARGE SCALE GENOMIC DNA]</scope>
    <source>
        <strain evidence="19 20">BCC7051</strain>
    </source>
</reference>
<dbReference type="GO" id="GO:0006351">
    <property type="term" value="P:DNA-templated transcription"/>
    <property type="evidence" value="ECO:0007669"/>
    <property type="project" value="InterPro"/>
</dbReference>
<dbReference type="GO" id="GO:0015935">
    <property type="term" value="C:small ribosomal subunit"/>
    <property type="evidence" value="ECO:0007669"/>
    <property type="project" value="InterPro"/>
</dbReference>
<dbReference type="GO" id="GO:0009893">
    <property type="term" value="P:positive regulation of metabolic process"/>
    <property type="evidence" value="ECO:0007669"/>
    <property type="project" value="UniProtKB-ARBA"/>
</dbReference>
<evidence type="ECO:0000313" key="20">
    <source>
        <dbReference type="Proteomes" id="UP000190312"/>
    </source>
</evidence>
<dbReference type="OrthoDB" id="271628at2759"/>
<dbReference type="FunFam" id="3.30.1140.32:FF:000004">
    <property type="entry name" value="40S ribosomal protein S3"/>
    <property type="match status" value="1"/>
</dbReference>
<dbReference type="InterPro" id="IPR036419">
    <property type="entry name" value="Ribosomal_S3_C_sf"/>
</dbReference>
<dbReference type="GO" id="GO:0003735">
    <property type="term" value="F:structural constituent of ribosome"/>
    <property type="evidence" value="ECO:0007669"/>
    <property type="project" value="InterPro"/>
</dbReference>
<dbReference type="Pfam" id="PF00189">
    <property type="entry name" value="Ribosomal_S3_C"/>
    <property type="match status" value="1"/>
</dbReference>
<dbReference type="Gene3D" id="3.30.1140.32">
    <property type="entry name" value="Ribosomal protein S3, C-terminal domain"/>
    <property type="match status" value="1"/>
</dbReference>
<dbReference type="GO" id="GO:0006412">
    <property type="term" value="P:translation"/>
    <property type="evidence" value="ECO:0007669"/>
    <property type="project" value="InterPro"/>
</dbReference>
<dbReference type="InterPro" id="IPR005703">
    <property type="entry name" value="Ribosomal_uS3_euk/arc"/>
</dbReference>
<evidence type="ECO:0000256" key="14">
    <source>
        <dbReference type="RuleBase" id="RU003624"/>
    </source>
</evidence>
<dbReference type="GO" id="GO:0008270">
    <property type="term" value="F:zinc ion binding"/>
    <property type="evidence" value="ECO:0007669"/>
    <property type="project" value="InterPro"/>
</dbReference>
<dbReference type="Proteomes" id="UP000190312">
    <property type="component" value="Unassembled WGS sequence"/>
</dbReference>
<evidence type="ECO:0000256" key="12">
    <source>
        <dbReference type="PIRSR" id="PIRSR630564-2"/>
    </source>
</evidence>
<dbReference type="InterPro" id="IPR015946">
    <property type="entry name" value="KH_dom-like_a/b"/>
</dbReference>
<dbReference type="SMART" id="SM00066">
    <property type="entry name" value="GAL4"/>
    <property type="match status" value="1"/>
</dbReference>
<dbReference type="VEuPathDB" id="FungiDB:AO090003000967"/>
<dbReference type="Gene3D" id="2.30.29.30">
    <property type="entry name" value="Pleckstrin-homology domain (PH domain)/Phosphotyrosine-binding domain (PTB)"/>
    <property type="match status" value="1"/>
</dbReference>
<dbReference type="GO" id="GO:0046856">
    <property type="term" value="P:phosphatidylinositol dephosphorylation"/>
    <property type="evidence" value="ECO:0007669"/>
    <property type="project" value="TreeGrafter"/>
</dbReference>
<dbReference type="GO" id="GO:0022626">
    <property type="term" value="C:cytosolic ribosome"/>
    <property type="evidence" value="ECO:0007669"/>
    <property type="project" value="UniProtKB-ARBA"/>
</dbReference>
<dbReference type="SMART" id="SM00906">
    <property type="entry name" value="Fungal_trans"/>
    <property type="match status" value="1"/>
</dbReference>
<evidence type="ECO:0000256" key="8">
    <source>
        <dbReference type="ARBA" id="ARBA00023163"/>
    </source>
</evidence>
<evidence type="ECO:0000313" key="19">
    <source>
        <dbReference type="EMBL" id="OOO04203.1"/>
    </source>
</evidence>
<dbReference type="InterPro" id="IPR009019">
    <property type="entry name" value="KH_sf_prok-type"/>
</dbReference>
<evidence type="ECO:0000259" key="16">
    <source>
        <dbReference type="PROSITE" id="PS50048"/>
    </source>
</evidence>
<evidence type="ECO:0000256" key="1">
    <source>
        <dbReference type="ARBA" id="ARBA00007471"/>
    </source>
</evidence>
<dbReference type="PROSITE" id="PS00383">
    <property type="entry name" value="TYR_PHOSPHATASE_1"/>
    <property type="match status" value="1"/>
</dbReference>
<dbReference type="Pfam" id="PF00172">
    <property type="entry name" value="Zn_clus"/>
    <property type="match status" value="1"/>
</dbReference>
<dbReference type="VEuPathDB" id="FungiDB:AO090009000376"/>
<dbReference type="CDD" id="cd17666">
    <property type="entry name" value="PTP-MTM-like_fungal"/>
    <property type="match status" value="1"/>
</dbReference>
<feature type="domain" description="KH type-2" evidence="17">
    <location>
        <begin position="1516"/>
        <end position="1587"/>
    </location>
</feature>
<dbReference type="SUPFAM" id="SSF57701">
    <property type="entry name" value="Zn2/Cys6 DNA-binding domain"/>
    <property type="match status" value="1"/>
</dbReference>
<dbReference type="eggNOG" id="KOG1089">
    <property type="taxonomic scope" value="Eukaryota"/>
</dbReference>
<evidence type="ECO:0000256" key="4">
    <source>
        <dbReference type="ARBA" id="ARBA00022884"/>
    </source>
</evidence>
<dbReference type="NCBIfam" id="NF003219">
    <property type="entry name" value="PRK04191.1"/>
    <property type="match status" value="1"/>
</dbReference>
<dbReference type="InterPro" id="IPR030564">
    <property type="entry name" value="Myotubularin"/>
</dbReference>
<evidence type="ECO:0000259" key="17">
    <source>
        <dbReference type="PROSITE" id="PS50823"/>
    </source>
</evidence>
<evidence type="ECO:0000256" key="9">
    <source>
        <dbReference type="ARBA" id="ARBA00023242"/>
    </source>
</evidence>
<dbReference type="PROSITE" id="PS50823">
    <property type="entry name" value="KH_TYPE_2"/>
    <property type="match status" value="1"/>
</dbReference>
<dbReference type="InterPro" id="IPR010569">
    <property type="entry name" value="Myotubularin-like_Pase_dom"/>
</dbReference>
<dbReference type="InterPro" id="IPR048994">
    <property type="entry name" value="PH-GRAM_MTMR6-9"/>
</dbReference>
<evidence type="ECO:0000256" key="6">
    <source>
        <dbReference type="ARBA" id="ARBA00023015"/>
    </source>
</evidence>
<dbReference type="SUPFAM" id="SSF52799">
    <property type="entry name" value="(Phosphotyrosine protein) phosphatases II"/>
    <property type="match status" value="1"/>
</dbReference>
<dbReference type="InterPro" id="IPR036864">
    <property type="entry name" value="Zn2-C6_fun-type_DNA-bd_sf"/>
</dbReference>
<dbReference type="GO" id="GO:0016020">
    <property type="term" value="C:membrane"/>
    <property type="evidence" value="ECO:0007669"/>
    <property type="project" value="TreeGrafter"/>
</dbReference>
<dbReference type="SUPFAM" id="SSF50729">
    <property type="entry name" value="PH domain-like"/>
    <property type="match status" value="1"/>
</dbReference>
<dbReference type="CDD" id="cd00067">
    <property type="entry name" value="GAL4"/>
    <property type="match status" value="1"/>
</dbReference>
<dbReference type="InterPro" id="IPR004044">
    <property type="entry name" value="KH_dom_type_2"/>
</dbReference>
<dbReference type="GO" id="GO:0000981">
    <property type="term" value="F:DNA-binding transcription factor activity, RNA polymerase II-specific"/>
    <property type="evidence" value="ECO:0007669"/>
    <property type="project" value="InterPro"/>
</dbReference>
<evidence type="ECO:0000256" key="3">
    <source>
        <dbReference type="ARBA" id="ARBA00022723"/>
    </source>
</evidence>
<gene>
    <name evidence="19" type="ORF">OAory_01050500</name>
</gene>
<evidence type="ECO:0000256" key="10">
    <source>
        <dbReference type="ARBA" id="ARBA00023274"/>
    </source>
</evidence>
<dbReference type="InterPro" id="IPR007219">
    <property type="entry name" value="XnlR_reg_dom"/>
</dbReference>
<dbReference type="InterPro" id="IPR018280">
    <property type="entry name" value="Ribosomal_uS3_CS"/>
</dbReference>
<feature type="active site" description="Phosphocysteine intermediate" evidence="11">
    <location>
        <position position="1127"/>
    </location>
</feature>
<dbReference type="PANTHER" id="PTHR10807:SF128">
    <property type="entry name" value="PHOSPHATIDYLINOSITOL-3,5-BISPHOSPHATE 3-PHOSPHATASE"/>
    <property type="match status" value="1"/>
</dbReference>
<dbReference type="InterPro" id="IPR001351">
    <property type="entry name" value="Ribosomal_uS3_C"/>
</dbReference>
<dbReference type="GO" id="GO:0003677">
    <property type="term" value="F:DNA binding"/>
    <property type="evidence" value="ECO:0007669"/>
    <property type="project" value="UniProtKB-KW"/>
</dbReference>
<feature type="region of interest" description="Disordered" evidence="15">
    <location>
        <begin position="1730"/>
        <end position="1758"/>
    </location>
</feature>
<keyword evidence="3" id="KW-0479">Metal-binding</keyword>
<dbReference type="PROSITE" id="PS00548">
    <property type="entry name" value="RIBOSOMAL_S3"/>
    <property type="match status" value="1"/>
</dbReference>
<dbReference type="SUPFAM" id="SSF54814">
    <property type="entry name" value="Prokaryotic type KH domain (KH-domain type II)"/>
    <property type="match status" value="1"/>
</dbReference>
<dbReference type="Gene3D" id="3.30.300.20">
    <property type="match status" value="1"/>
</dbReference>
<evidence type="ECO:0000256" key="11">
    <source>
        <dbReference type="PIRSR" id="PIRSR630564-1"/>
    </source>
</evidence>
<dbReference type="Pfam" id="PF06602">
    <property type="entry name" value="Myotub-related"/>
    <property type="match status" value="1"/>
</dbReference>
<dbReference type="InterPro" id="IPR016130">
    <property type="entry name" value="Tyr_Pase_AS"/>
</dbReference>
<evidence type="ECO:0000256" key="13">
    <source>
        <dbReference type="PROSITE-ProRule" id="PRU00118"/>
    </source>
</evidence>
<dbReference type="InterPro" id="IPR001138">
    <property type="entry name" value="Zn2Cys6_DnaBD"/>
</dbReference>
<dbReference type="PROSITE" id="PS00463">
    <property type="entry name" value="ZN2_CY6_FUNGAL_1"/>
    <property type="match status" value="1"/>
</dbReference>
<dbReference type="VEuPathDB" id="FungiDB:AO090003000157"/>
<dbReference type="FunFam" id="3.30.300.20:FF:000006">
    <property type="entry name" value="40S ribosomal protein S3"/>
    <property type="match status" value="1"/>
</dbReference>
<protein>
    <submittedName>
        <fullName evidence="19">Ribosomal protein S3</fullName>
    </submittedName>
</protein>